<dbReference type="EMBL" id="CP036276">
    <property type="protein sequence ID" value="QDU43594.1"/>
    <property type="molecule type" value="Genomic_DNA"/>
</dbReference>
<evidence type="ECO:0008006" key="3">
    <source>
        <dbReference type="Google" id="ProtNLM"/>
    </source>
</evidence>
<evidence type="ECO:0000313" key="1">
    <source>
        <dbReference type="EMBL" id="QDU43594.1"/>
    </source>
</evidence>
<organism evidence="1 2">
    <name type="scientific">Symmachiella dynata</name>
    <dbReference type="NCBI Taxonomy" id="2527995"/>
    <lineage>
        <taxon>Bacteria</taxon>
        <taxon>Pseudomonadati</taxon>
        <taxon>Planctomycetota</taxon>
        <taxon>Planctomycetia</taxon>
        <taxon>Planctomycetales</taxon>
        <taxon>Planctomycetaceae</taxon>
        <taxon>Symmachiella</taxon>
    </lineage>
</organism>
<dbReference type="RefSeq" id="WP_145375768.1">
    <property type="nucleotide sequence ID" value="NZ_CP036276.1"/>
</dbReference>
<sequence>MLWEMYQYRAINNASSKASTAETKVTTVSHNVRRLEDKLDSLSLTCQALWEILRERTKLTEEDLIAKVSEIDLRDGKEDGRMGNAGIPCPRCKRTLSRRHDNCMYCGEEVGKSHLFQQ</sequence>
<dbReference type="Proteomes" id="UP000319383">
    <property type="component" value="Chromosome"/>
</dbReference>
<dbReference type="AlphaFoldDB" id="A0A517ZM91"/>
<proteinExistence type="predicted"/>
<name>A0A517ZM91_9PLAN</name>
<reference evidence="1 2" key="1">
    <citation type="submission" date="2019-02" db="EMBL/GenBank/DDBJ databases">
        <title>Deep-cultivation of Planctomycetes and their phenomic and genomic characterization uncovers novel biology.</title>
        <authorList>
            <person name="Wiegand S."/>
            <person name="Jogler M."/>
            <person name="Boedeker C."/>
            <person name="Pinto D."/>
            <person name="Vollmers J."/>
            <person name="Rivas-Marin E."/>
            <person name="Kohn T."/>
            <person name="Peeters S.H."/>
            <person name="Heuer A."/>
            <person name="Rast P."/>
            <person name="Oberbeckmann S."/>
            <person name="Bunk B."/>
            <person name="Jeske O."/>
            <person name="Meyerdierks A."/>
            <person name="Storesund J.E."/>
            <person name="Kallscheuer N."/>
            <person name="Luecker S."/>
            <person name="Lage O.M."/>
            <person name="Pohl T."/>
            <person name="Merkel B.J."/>
            <person name="Hornburger P."/>
            <person name="Mueller R.-W."/>
            <person name="Bruemmer F."/>
            <person name="Labrenz M."/>
            <person name="Spormann A.M."/>
            <person name="Op den Camp H."/>
            <person name="Overmann J."/>
            <person name="Amann R."/>
            <person name="Jetten M.S.M."/>
            <person name="Mascher T."/>
            <person name="Medema M.H."/>
            <person name="Devos D.P."/>
            <person name="Kaster A.-K."/>
            <person name="Ovreas L."/>
            <person name="Rohde M."/>
            <person name="Galperin M.Y."/>
            <person name="Jogler C."/>
        </authorList>
    </citation>
    <scope>NUCLEOTIDE SEQUENCE [LARGE SCALE GENOMIC DNA]</scope>
    <source>
        <strain evidence="1 2">Mal52</strain>
    </source>
</reference>
<protein>
    <recommendedName>
        <fullName evidence="3">Zinc ribbon domain-containing protein</fullName>
    </recommendedName>
</protein>
<evidence type="ECO:0000313" key="2">
    <source>
        <dbReference type="Proteomes" id="UP000319383"/>
    </source>
</evidence>
<dbReference type="KEGG" id="sdyn:Mal52_20700"/>
<gene>
    <name evidence="1" type="ORF">Mal52_20700</name>
</gene>
<keyword evidence="2" id="KW-1185">Reference proteome</keyword>
<accession>A0A517ZM91</accession>